<dbReference type="GO" id="GO:0051539">
    <property type="term" value="F:4 iron, 4 sulfur cluster binding"/>
    <property type="evidence" value="ECO:0007669"/>
    <property type="project" value="UniProtKB-KW"/>
</dbReference>
<dbReference type="InterPro" id="IPR036503">
    <property type="entry name" value="Ald_Fedxn_OxRdtase_N_sf"/>
</dbReference>
<evidence type="ECO:0000313" key="10">
    <source>
        <dbReference type="EMBL" id="MBD3326878.1"/>
    </source>
</evidence>
<dbReference type="GO" id="GO:0046872">
    <property type="term" value="F:metal ion binding"/>
    <property type="evidence" value="ECO:0007669"/>
    <property type="project" value="UniProtKB-KW"/>
</dbReference>
<dbReference type="AlphaFoldDB" id="A0A9D5Q7W7"/>
<evidence type="ECO:0000313" key="11">
    <source>
        <dbReference type="Proteomes" id="UP000649604"/>
    </source>
</evidence>
<dbReference type="GO" id="GO:0009055">
    <property type="term" value="F:electron transfer activity"/>
    <property type="evidence" value="ECO:0007669"/>
    <property type="project" value="InterPro"/>
</dbReference>
<evidence type="ECO:0000256" key="6">
    <source>
        <dbReference type="ARBA" id="ARBA00023004"/>
    </source>
</evidence>
<evidence type="ECO:0000256" key="3">
    <source>
        <dbReference type="ARBA" id="ARBA00022485"/>
    </source>
</evidence>
<comment type="similarity">
    <text evidence="2">Belongs to the AOR/FOR family.</text>
</comment>
<dbReference type="InterPro" id="IPR013984">
    <property type="entry name" value="Ald_Fedxn_OxRdtase_dom2"/>
</dbReference>
<comment type="cofactor">
    <cofactor evidence="8">
        <name>tungstopterin</name>
        <dbReference type="ChEBI" id="CHEBI:30402"/>
    </cofactor>
</comment>
<dbReference type="Gene3D" id="3.60.9.10">
    <property type="entry name" value="Aldehyde ferredoxin oxidoreductase, N-terminal domain"/>
    <property type="match status" value="1"/>
</dbReference>
<reference evidence="10" key="1">
    <citation type="submission" date="2019-11" db="EMBL/GenBank/DDBJ databases">
        <title>Microbial mats filling the niche in hypersaline microbial mats.</title>
        <authorList>
            <person name="Wong H.L."/>
            <person name="Macleod F.I."/>
            <person name="White R.A. III"/>
            <person name="Burns B.P."/>
        </authorList>
    </citation>
    <scope>NUCLEOTIDE SEQUENCE</scope>
    <source>
        <strain evidence="10">Rbin_158</strain>
    </source>
</reference>
<evidence type="ECO:0000256" key="1">
    <source>
        <dbReference type="ARBA" id="ARBA00001966"/>
    </source>
</evidence>
<dbReference type="SUPFAM" id="SSF48310">
    <property type="entry name" value="Aldehyde ferredoxin oxidoreductase, C-terminal domains"/>
    <property type="match status" value="1"/>
</dbReference>
<dbReference type="Gene3D" id="1.10.599.10">
    <property type="entry name" value="Aldehyde Ferredoxin Oxidoreductase Protein, subunit A, domain 3"/>
    <property type="match status" value="1"/>
</dbReference>
<keyword evidence="7" id="KW-0411">Iron-sulfur</keyword>
<dbReference type="EMBL" id="WJJP01000653">
    <property type="protein sequence ID" value="MBD3326878.1"/>
    <property type="molecule type" value="Genomic_DNA"/>
</dbReference>
<dbReference type="GO" id="GO:0016625">
    <property type="term" value="F:oxidoreductase activity, acting on the aldehyde or oxo group of donors, iron-sulfur protein as acceptor"/>
    <property type="evidence" value="ECO:0007669"/>
    <property type="project" value="InterPro"/>
</dbReference>
<dbReference type="SUPFAM" id="SSF56228">
    <property type="entry name" value="Aldehyde ferredoxin oxidoreductase, N-terminal domain"/>
    <property type="match status" value="1"/>
</dbReference>
<dbReference type="InterPro" id="IPR001203">
    <property type="entry name" value="OxRdtase_Ald_Fedxn_C"/>
</dbReference>
<dbReference type="InterPro" id="IPR013985">
    <property type="entry name" value="Ald_Fedxn_OxRdtase_dom3"/>
</dbReference>
<protein>
    <submittedName>
        <fullName evidence="10">Aldehyde ferredoxin oxidoreductase</fullName>
    </submittedName>
</protein>
<dbReference type="Pfam" id="PF02730">
    <property type="entry name" value="AFOR_N"/>
    <property type="match status" value="1"/>
</dbReference>
<keyword evidence="5" id="KW-0560">Oxidoreductase</keyword>
<organism evidence="10 11">
    <name type="scientific">candidate division KSB3 bacterium</name>
    <dbReference type="NCBI Taxonomy" id="2044937"/>
    <lineage>
        <taxon>Bacteria</taxon>
        <taxon>candidate division KSB3</taxon>
    </lineage>
</organism>
<evidence type="ECO:0000256" key="8">
    <source>
        <dbReference type="ARBA" id="ARBA00049934"/>
    </source>
</evidence>
<evidence type="ECO:0000256" key="4">
    <source>
        <dbReference type="ARBA" id="ARBA00022723"/>
    </source>
</evidence>
<keyword evidence="6" id="KW-0408">Iron</keyword>
<keyword evidence="3" id="KW-0004">4Fe-4S</keyword>
<dbReference type="InterPro" id="IPR051919">
    <property type="entry name" value="W-dependent_AOR"/>
</dbReference>
<comment type="caution">
    <text evidence="10">The sequence shown here is derived from an EMBL/GenBank/DDBJ whole genome shotgun (WGS) entry which is preliminary data.</text>
</comment>
<dbReference type="InterPro" id="IPR036021">
    <property type="entry name" value="Tungsten_al_ferr_oxy-like_C"/>
</dbReference>
<dbReference type="Pfam" id="PF01314">
    <property type="entry name" value="AFOR_C"/>
    <property type="match status" value="1"/>
</dbReference>
<evidence type="ECO:0000256" key="5">
    <source>
        <dbReference type="ARBA" id="ARBA00023002"/>
    </source>
</evidence>
<dbReference type="SMART" id="SM00790">
    <property type="entry name" value="AFOR_N"/>
    <property type="match status" value="1"/>
</dbReference>
<feature type="domain" description="Aldehyde ferredoxin oxidoreductase N-terminal" evidence="9">
    <location>
        <begin position="12"/>
        <end position="214"/>
    </location>
</feature>
<dbReference type="Gene3D" id="1.10.569.10">
    <property type="entry name" value="Aldehyde Ferredoxin Oxidoreductase Protein, subunit A, domain 2"/>
    <property type="match status" value="1"/>
</dbReference>
<proteinExistence type="inferred from homology"/>
<comment type="cofactor">
    <cofactor evidence="1">
        <name>[4Fe-4S] cluster</name>
        <dbReference type="ChEBI" id="CHEBI:49883"/>
    </cofactor>
</comment>
<dbReference type="Proteomes" id="UP000649604">
    <property type="component" value="Unassembled WGS sequence"/>
</dbReference>
<accession>A0A9D5Q7W7</accession>
<sequence length="614" mass="67521">MRRKLHMFTGAYLGKILRINLSTQEVCVEEIPEKYFEQLLGGRGIAAKFYYDEIGPEVDPFDPGNKVFFMTGPLTGVDLPATTKFQLATKSAETERYLCSNCGGDFGPHIKRCGFDGIVLEGQAADWTYLTISDGDVEFHDARPWEGLTIDKTREALKDAIGHRKAAALSIGPAGERLVRLSYLGVDSRAFGRGGAGAVLGSKKLKGVAIYGTGQIPVADKAKVDEIRSGAIKNLRKSRANHTKYGTPQYIEVINELGCMPTRNFQTTHFEGGEKVGAHVMREQYYVKNYACYHCPVACGKVCEVKDGPFAGARARTEFESIGLLGPNCGIDDFGAIVAANQLCDEQGLDTMSGGDMVALAMELFERGLITTEDTEGIEARFGNSEALLGLLQLIAERCGIGDLLAEGMGQLAEKKPEWRPYMLHVKGLPFAAYDPRGFYGNALTYGTSSRGACHNVGGWTIRAELQSDQYDRFALQGKGKLVQGIQDNRAYVDSLGICTVVRGSMDFYEHPEMEVLEAVTGYPFTSHLLEIGTRIYNLERLILTREGVRRKDDLLPERITKEAVPSGPIEGQTLTADMYDTMLDEYYDVRGWDKDGVPTQAILEKLDLPAILE</sequence>
<dbReference type="InterPro" id="IPR013983">
    <property type="entry name" value="Ald_Fedxn_OxRdtase_N"/>
</dbReference>
<dbReference type="PANTHER" id="PTHR30038:SF0">
    <property type="entry name" value="TUNGSTEN-CONTAINING ALDEHYDE FERREDOXIN OXIDOREDUCTASE"/>
    <property type="match status" value="1"/>
</dbReference>
<evidence type="ECO:0000256" key="2">
    <source>
        <dbReference type="ARBA" id="ARBA00011032"/>
    </source>
</evidence>
<dbReference type="PANTHER" id="PTHR30038">
    <property type="entry name" value="ALDEHYDE FERREDOXIN OXIDOREDUCTASE"/>
    <property type="match status" value="1"/>
</dbReference>
<evidence type="ECO:0000256" key="7">
    <source>
        <dbReference type="ARBA" id="ARBA00023014"/>
    </source>
</evidence>
<name>A0A9D5Q7W7_9BACT</name>
<evidence type="ECO:0000259" key="9">
    <source>
        <dbReference type="SMART" id="SM00790"/>
    </source>
</evidence>
<keyword evidence="4" id="KW-0479">Metal-binding</keyword>
<gene>
    <name evidence="10" type="ORF">GF339_20000</name>
</gene>